<dbReference type="SUPFAM" id="SSF109604">
    <property type="entry name" value="HD-domain/PDEase-like"/>
    <property type="match status" value="1"/>
</dbReference>
<proteinExistence type="predicted"/>
<reference evidence="2" key="1">
    <citation type="journal article" date="2021" name="PeerJ">
        <title>Extensive microbial diversity within the chicken gut microbiome revealed by metagenomics and culture.</title>
        <authorList>
            <person name="Gilroy R."/>
            <person name="Ravi A."/>
            <person name="Getino M."/>
            <person name="Pursley I."/>
            <person name="Horton D.L."/>
            <person name="Alikhan N.F."/>
            <person name="Baker D."/>
            <person name="Gharbi K."/>
            <person name="Hall N."/>
            <person name="Watson M."/>
            <person name="Adriaenssens E.M."/>
            <person name="Foster-Nyarko E."/>
            <person name="Jarju S."/>
            <person name="Secka A."/>
            <person name="Antonio M."/>
            <person name="Oren A."/>
            <person name="Chaudhuri R.R."/>
            <person name="La Ragione R."/>
            <person name="Hildebrand F."/>
            <person name="Pallen M.J."/>
        </authorList>
    </citation>
    <scope>NUCLEOTIDE SEQUENCE</scope>
    <source>
        <strain evidence="2">CHK195-9823</strain>
    </source>
</reference>
<evidence type="ECO:0000259" key="1">
    <source>
        <dbReference type="PROSITE" id="PS51831"/>
    </source>
</evidence>
<comment type="caution">
    <text evidence="2">The sequence shown here is derived from an EMBL/GenBank/DDBJ whole genome shotgun (WGS) entry which is preliminary data.</text>
</comment>
<reference evidence="2" key="2">
    <citation type="submission" date="2021-04" db="EMBL/GenBank/DDBJ databases">
        <authorList>
            <person name="Gilroy R."/>
        </authorList>
    </citation>
    <scope>NUCLEOTIDE SEQUENCE</scope>
    <source>
        <strain evidence="2">CHK195-9823</strain>
    </source>
</reference>
<dbReference type="InterPro" id="IPR003607">
    <property type="entry name" value="HD/PDEase_dom"/>
</dbReference>
<protein>
    <submittedName>
        <fullName evidence="2">HD domain-containing protein</fullName>
    </submittedName>
</protein>
<organism evidence="2 3">
    <name type="scientific">Candidatus Blautia stercorigallinarum</name>
    <dbReference type="NCBI Taxonomy" id="2838501"/>
    <lineage>
        <taxon>Bacteria</taxon>
        <taxon>Bacillati</taxon>
        <taxon>Bacillota</taxon>
        <taxon>Clostridia</taxon>
        <taxon>Lachnospirales</taxon>
        <taxon>Lachnospiraceae</taxon>
        <taxon>Blautia</taxon>
    </lineage>
</organism>
<evidence type="ECO:0000313" key="2">
    <source>
        <dbReference type="EMBL" id="HIV37443.1"/>
    </source>
</evidence>
<name>A0A9D1PA97_9FIRM</name>
<dbReference type="AlphaFoldDB" id="A0A9D1PA97"/>
<dbReference type="Gene3D" id="1.10.3210.10">
    <property type="entry name" value="Hypothetical protein af1432"/>
    <property type="match status" value="1"/>
</dbReference>
<accession>A0A9D1PA97</accession>
<sequence>MRTDIIDHCQSEVLSRCKKPTNKFGMGCYYHIESVVQNAALLSEKFGADKEIVIIASWLHDIASVTDYSMYEEHHIYGARIAGELLGKFDYDPIKIQAVQNCIRNHRGSVPIEKQSNEEICVADADAISHFDNIPSLLYLAYVTKGMDFEKGKQFVIDKLNRSYRKLSDRSKLFYKDKYQNSMALLNTSSTMKITPSIQWL</sequence>
<dbReference type="Proteomes" id="UP000886814">
    <property type="component" value="Unassembled WGS sequence"/>
</dbReference>
<gene>
    <name evidence="2" type="ORF">H9747_00340</name>
</gene>
<feature type="domain" description="HD" evidence="1">
    <location>
        <begin position="28"/>
        <end position="131"/>
    </location>
</feature>
<evidence type="ECO:0000313" key="3">
    <source>
        <dbReference type="Proteomes" id="UP000886814"/>
    </source>
</evidence>
<dbReference type="Pfam" id="PF01966">
    <property type="entry name" value="HD"/>
    <property type="match status" value="1"/>
</dbReference>
<dbReference type="InterPro" id="IPR006674">
    <property type="entry name" value="HD_domain"/>
</dbReference>
<dbReference type="EMBL" id="DXIQ01000003">
    <property type="protein sequence ID" value="HIV37443.1"/>
    <property type="molecule type" value="Genomic_DNA"/>
</dbReference>
<dbReference type="PROSITE" id="PS51831">
    <property type="entry name" value="HD"/>
    <property type="match status" value="1"/>
</dbReference>
<dbReference type="CDD" id="cd00077">
    <property type="entry name" value="HDc"/>
    <property type="match status" value="1"/>
</dbReference>